<keyword evidence="3" id="KW-1185">Reference proteome</keyword>
<dbReference type="AlphaFoldDB" id="A0A8H5KMU0"/>
<proteinExistence type="predicted"/>
<reference evidence="2 3" key="1">
    <citation type="submission" date="2020-05" db="EMBL/GenBank/DDBJ databases">
        <title>Identification and distribution of gene clusters putatively required for synthesis of sphingolipid metabolism inhibitors in phylogenetically diverse species of the filamentous fungus Fusarium.</title>
        <authorList>
            <person name="Kim H.-S."/>
            <person name="Busman M."/>
            <person name="Brown D.W."/>
            <person name="Divon H."/>
            <person name="Uhlig S."/>
            <person name="Proctor R.H."/>
        </authorList>
    </citation>
    <scope>NUCLEOTIDE SEQUENCE [LARGE SCALE GENOMIC DNA]</scope>
    <source>
        <strain evidence="2 3">NRRL 25211</strain>
    </source>
</reference>
<dbReference type="Proteomes" id="UP000544095">
    <property type="component" value="Unassembled WGS sequence"/>
</dbReference>
<evidence type="ECO:0000313" key="2">
    <source>
        <dbReference type="EMBL" id="KAF5575161.1"/>
    </source>
</evidence>
<name>A0A8H5KMU0_9HYPO</name>
<gene>
    <name evidence="2" type="ORF">FPANT_11453</name>
</gene>
<dbReference type="EMBL" id="JAAOAR010000694">
    <property type="protein sequence ID" value="KAF5575161.1"/>
    <property type="molecule type" value="Genomic_DNA"/>
</dbReference>
<sequence>MPRPSKEFLTPSGDNPQPMSSDFLYEVNERLIEWLKQDAMNFDDETSEEETSSDEVEPEHKAYNRFERMAHRLKKWFASHYHHDG</sequence>
<organism evidence="2 3">
    <name type="scientific">Fusarium pseudoanthophilum</name>
    <dbReference type="NCBI Taxonomy" id="48495"/>
    <lineage>
        <taxon>Eukaryota</taxon>
        <taxon>Fungi</taxon>
        <taxon>Dikarya</taxon>
        <taxon>Ascomycota</taxon>
        <taxon>Pezizomycotina</taxon>
        <taxon>Sordariomycetes</taxon>
        <taxon>Hypocreomycetidae</taxon>
        <taxon>Hypocreales</taxon>
        <taxon>Nectriaceae</taxon>
        <taxon>Fusarium</taxon>
        <taxon>Fusarium fujikuroi species complex</taxon>
    </lineage>
</organism>
<evidence type="ECO:0000256" key="1">
    <source>
        <dbReference type="SAM" id="MobiDB-lite"/>
    </source>
</evidence>
<protein>
    <submittedName>
        <fullName evidence="2">Uncharacterized protein</fullName>
    </submittedName>
</protein>
<comment type="caution">
    <text evidence="2">The sequence shown here is derived from an EMBL/GenBank/DDBJ whole genome shotgun (WGS) entry which is preliminary data.</text>
</comment>
<feature type="region of interest" description="Disordered" evidence="1">
    <location>
        <begin position="1"/>
        <end position="21"/>
    </location>
</feature>
<feature type="region of interest" description="Disordered" evidence="1">
    <location>
        <begin position="41"/>
        <end position="62"/>
    </location>
</feature>
<evidence type="ECO:0000313" key="3">
    <source>
        <dbReference type="Proteomes" id="UP000544095"/>
    </source>
</evidence>
<accession>A0A8H5KMU0</accession>
<feature type="compositionally biased region" description="Acidic residues" evidence="1">
    <location>
        <begin position="41"/>
        <end position="57"/>
    </location>
</feature>